<organism evidence="1 2">
    <name type="scientific">Gryllus longicercus</name>
    <dbReference type="NCBI Taxonomy" id="2509291"/>
    <lineage>
        <taxon>Eukaryota</taxon>
        <taxon>Metazoa</taxon>
        <taxon>Ecdysozoa</taxon>
        <taxon>Arthropoda</taxon>
        <taxon>Hexapoda</taxon>
        <taxon>Insecta</taxon>
        <taxon>Pterygota</taxon>
        <taxon>Neoptera</taxon>
        <taxon>Polyneoptera</taxon>
        <taxon>Orthoptera</taxon>
        <taxon>Ensifera</taxon>
        <taxon>Gryllidea</taxon>
        <taxon>Grylloidea</taxon>
        <taxon>Gryllidae</taxon>
        <taxon>Gryllinae</taxon>
        <taxon>Gryllus</taxon>
    </lineage>
</organism>
<gene>
    <name evidence="1" type="ORF">R5R35_009322</name>
</gene>
<comment type="caution">
    <text evidence="1">The sequence shown here is derived from an EMBL/GenBank/DDBJ whole genome shotgun (WGS) entry which is preliminary data.</text>
</comment>
<proteinExistence type="predicted"/>
<evidence type="ECO:0000313" key="2">
    <source>
        <dbReference type="Proteomes" id="UP001378592"/>
    </source>
</evidence>
<name>A0AAN9VXW6_9ORTH</name>
<dbReference type="AlphaFoldDB" id="A0AAN9VXW6"/>
<accession>A0AAN9VXW6</accession>
<keyword evidence="2" id="KW-1185">Reference proteome</keyword>
<reference evidence="1 2" key="1">
    <citation type="submission" date="2024-03" db="EMBL/GenBank/DDBJ databases">
        <title>The genome assembly and annotation of the cricket Gryllus longicercus Weissman &amp; Gray.</title>
        <authorList>
            <person name="Szrajer S."/>
            <person name="Gray D."/>
            <person name="Ylla G."/>
        </authorList>
    </citation>
    <scope>NUCLEOTIDE SEQUENCE [LARGE SCALE GENOMIC DNA]</scope>
    <source>
        <strain evidence="1">DAG 2021-001</strain>
        <tissue evidence="1">Whole body minus gut</tissue>
    </source>
</reference>
<sequence length="738" mass="83932">MSIQQLLVLPAEFRRLLNGLCKIKLNNEDYLAAWYDENILLSPIEVGGDVCKIWKIKEAVRWVFHNRISLYCVDKSGTIYTLGCVQNEDDLDVFDSSVDEYKTLGMGQAFIPCSIVKSIVCISPLRWGFILLKYSFGKLYVELYGSVTNDNEIKKSACIELCTAHDISTKHCVLKVFQADSMTPDFRQEFVKILDEYAAEIVFIGLPNGYVYNVVVCSKGSVFLSKPVLIYSSTYSVVDIVPIRGTEENLTSKIGIVLSCGTVVFVWYDILSHSLCYKVCNLPSYPLVLLDTGDSFVYGDGLDLWHCTLNRSTSSIDFNLLTIKGVCFITKYMGDINILAATVHKTFYSVILKDSTMDPNFKGRSTCSSICEMTESLYRELQQIEMYKKEVNCEENFISGVSMFSRHMLYEKCFRDVVSVQSLSCINVENYLFNYCHSNGFEEMSTGNKSLSNFFLINITVENKSELDFSPFLWSLASSVTSGGVTTQICNKLLRSFKIGSSLSSSLILCIEQPFLGVSVNISLVRQLLDDSKSSATSPWLIIPIIVKELDTTHFLRNFVIERENKDLFKENILYLAQKNNSNLGKPFFENSNVFEPCYVYEFYVPSNVNEFWLMIQQLCSCDHLLREKVLVHENCHSIGNKFSAFAGALEIEFILSGQRIKLSSPSSLLLFAVKEAIIERWKFHSDSSQAIPLLESVVARALLYKEKMQIEKMTHSKMEFEAFKNVWRHFISEFLNV</sequence>
<evidence type="ECO:0000313" key="1">
    <source>
        <dbReference type="EMBL" id="KAK7873634.1"/>
    </source>
</evidence>
<protein>
    <submittedName>
        <fullName evidence="1">Uncharacterized protein</fullName>
    </submittedName>
</protein>
<dbReference type="Proteomes" id="UP001378592">
    <property type="component" value="Unassembled WGS sequence"/>
</dbReference>
<dbReference type="EMBL" id="JAZDUA010000011">
    <property type="protein sequence ID" value="KAK7873634.1"/>
    <property type="molecule type" value="Genomic_DNA"/>
</dbReference>